<proteinExistence type="inferred from homology"/>
<name>A0A6I5A3S5_9BACI</name>
<gene>
    <name evidence="3" type="ORF">GLW05_09635</name>
</gene>
<dbReference type="InterPro" id="IPR000757">
    <property type="entry name" value="Beta-glucanase-like"/>
</dbReference>
<dbReference type="Proteomes" id="UP000468638">
    <property type="component" value="Unassembled WGS sequence"/>
</dbReference>
<dbReference type="PANTHER" id="PTHR10963:SF55">
    <property type="entry name" value="GLYCOSIDE HYDROLASE FAMILY 16 PROTEIN"/>
    <property type="match status" value="1"/>
</dbReference>
<evidence type="ECO:0000313" key="3">
    <source>
        <dbReference type="EMBL" id="MYL33859.1"/>
    </source>
</evidence>
<organism evidence="3 4">
    <name type="scientific">Pontibacillus yanchengensis</name>
    <dbReference type="NCBI Taxonomy" id="462910"/>
    <lineage>
        <taxon>Bacteria</taxon>
        <taxon>Bacillati</taxon>
        <taxon>Bacillota</taxon>
        <taxon>Bacilli</taxon>
        <taxon>Bacillales</taxon>
        <taxon>Bacillaceae</taxon>
        <taxon>Pontibacillus</taxon>
    </lineage>
</organism>
<sequence>MEDSKADLIYHSSAHAEKRLAPIVYPIVHDGWELIWRDEFEGDTLNEENWNYENWASEKNNELQYYHPTSVIQADGYLKIISKQENFKGRDYVSGAVHTKDLISFLYGKVEMRAKLPTGQGIFPAFWMMPNLDQTWLPEIDIMEMVGHKPNEIWMVLHWKDEGGKLKSKSNQYLGPDYSKDFHTFGIEWTPEQISWFIDDELRYQENRYVPDVPMYVYLNTAIGGNWPKSPDETTLFPQTFIVDYVRVYQKRGG</sequence>
<evidence type="ECO:0000256" key="1">
    <source>
        <dbReference type="ARBA" id="ARBA00006865"/>
    </source>
</evidence>
<dbReference type="SUPFAM" id="SSF49899">
    <property type="entry name" value="Concanavalin A-like lectins/glucanases"/>
    <property type="match status" value="1"/>
</dbReference>
<comment type="similarity">
    <text evidence="1">Belongs to the glycosyl hydrolase 16 family.</text>
</comment>
<dbReference type="Gene3D" id="2.60.120.200">
    <property type="match status" value="1"/>
</dbReference>
<comment type="caution">
    <text evidence="3">The sequence shown here is derived from an EMBL/GenBank/DDBJ whole genome shotgun (WGS) entry which is preliminary data.</text>
</comment>
<feature type="domain" description="GH16" evidence="2">
    <location>
        <begin position="38"/>
        <end position="254"/>
    </location>
</feature>
<dbReference type="InterPro" id="IPR013320">
    <property type="entry name" value="ConA-like_dom_sf"/>
</dbReference>
<dbReference type="OrthoDB" id="9809583at2"/>
<dbReference type="GO" id="GO:0004553">
    <property type="term" value="F:hydrolase activity, hydrolyzing O-glycosyl compounds"/>
    <property type="evidence" value="ECO:0007669"/>
    <property type="project" value="InterPro"/>
</dbReference>
<protein>
    <submittedName>
        <fullName evidence="3">Family 16 glycosylhydrolase</fullName>
    </submittedName>
</protein>
<dbReference type="AlphaFoldDB" id="A0A6I5A3S5"/>
<dbReference type="InterPro" id="IPR050546">
    <property type="entry name" value="Glycosyl_Hydrlase_16"/>
</dbReference>
<dbReference type="EMBL" id="WMEQ01000006">
    <property type="protein sequence ID" value="MYL33859.1"/>
    <property type="molecule type" value="Genomic_DNA"/>
</dbReference>
<dbReference type="PROSITE" id="PS51762">
    <property type="entry name" value="GH16_2"/>
    <property type="match status" value="1"/>
</dbReference>
<dbReference type="CDD" id="cd08023">
    <property type="entry name" value="GH16_laminarinase_like"/>
    <property type="match status" value="1"/>
</dbReference>
<dbReference type="PANTHER" id="PTHR10963">
    <property type="entry name" value="GLYCOSYL HYDROLASE-RELATED"/>
    <property type="match status" value="1"/>
</dbReference>
<evidence type="ECO:0000259" key="2">
    <source>
        <dbReference type="PROSITE" id="PS51762"/>
    </source>
</evidence>
<dbReference type="RefSeq" id="WP_160909573.1">
    <property type="nucleotide sequence ID" value="NZ_WMEQ01000006.1"/>
</dbReference>
<accession>A0A6I5A3S5</accession>
<dbReference type="GO" id="GO:0005975">
    <property type="term" value="P:carbohydrate metabolic process"/>
    <property type="evidence" value="ECO:0007669"/>
    <property type="project" value="InterPro"/>
</dbReference>
<dbReference type="Pfam" id="PF00722">
    <property type="entry name" value="Glyco_hydro_16"/>
    <property type="match status" value="1"/>
</dbReference>
<reference evidence="3 4" key="1">
    <citation type="submission" date="2019-11" db="EMBL/GenBank/DDBJ databases">
        <title>Genome sequences of 17 halophilic strains isolated from different environments.</title>
        <authorList>
            <person name="Furrow R.E."/>
        </authorList>
    </citation>
    <scope>NUCLEOTIDE SEQUENCE [LARGE SCALE GENOMIC DNA]</scope>
    <source>
        <strain evidence="3 4">22514_16_FS</strain>
    </source>
</reference>
<evidence type="ECO:0000313" key="4">
    <source>
        <dbReference type="Proteomes" id="UP000468638"/>
    </source>
</evidence>
<keyword evidence="3" id="KW-0378">Hydrolase</keyword>